<dbReference type="EMBL" id="SIJB01000027">
    <property type="protein sequence ID" value="NBI29731.1"/>
    <property type="molecule type" value="Genomic_DNA"/>
</dbReference>
<organism evidence="2 3">
    <name type="scientific">Chengkuizengella marina</name>
    <dbReference type="NCBI Taxonomy" id="2507566"/>
    <lineage>
        <taxon>Bacteria</taxon>
        <taxon>Bacillati</taxon>
        <taxon>Bacillota</taxon>
        <taxon>Bacilli</taxon>
        <taxon>Bacillales</taxon>
        <taxon>Paenibacillaceae</taxon>
        <taxon>Chengkuizengella</taxon>
    </lineage>
</organism>
<dbReference type="InterPro" id="IPR025559">
    <property type="entry name" value="Eis_dom"/>
</dbReference>
<dbReference type="GO" id="GO:0030649">
    <property type="term" value="P:aminoglycoside antibiotic catabolic process"/>
    <property type="evidence" value="ECO:0007669"/>
    <property type="project" value="TreeGrafter"/>
</dbReference>
<dbReference type="SUPFAM" id="SSF55718">
    <property type="entry name" value="SCP-like"/>
    <property type="match status" value="1"/>
</dbReference>
<keyword evidence="3" id="KW-1185">Reference proteome</keyword>
<dbReference type="Gene3D" id="3.40.630.30">
    <property type="match status" value="2"/>
</dbReference>
<accession>A0A6N9Q4P8</accession>
<dbReference type="InterPro" id="IPR041380">
    <property type="entry name" value="Acetyltransf_17"/>
</dbReference>
<comment type="caution">
    <text evidence="2">The sequence shown here is derived from an EMBL/GenBank/DDBJ whole genome shotgun (WGS) entry which is preliminary data.</text>
</comment>
<dbReference type="Pfam" id="PF13527">
    <property type="entry name" value="Acetyltransf_9"/>
    <property type="match status" value="1"/>
</dbReference>
<evidence type="ECO:0000259" key="1">
    <source>
        <dbReference type="PROSITE" id="PS51186"/>
    </source>
</evidence>
<dbReference type="PANTHER" id="PTHR37817">
    <property type="entry name" value="N-ACETYLTRANSFERASE EIS"/>
    <property type="match status" value="1"/>
</dbReference>
<dbReference type="PANTHER" id="PTHR37817:SF1">
    <property type="entry name" value="N-ACETYLTRANSFERASE EIS"/>
    <property type="match status" value="1"/>
</dbReference>
<gene>
    <name evidence="2" type="ORF">ERL59_12265</name>
</gene>
<feature type="domain" description="N-acetyltransferase" evidence="1">
    <location>
        <begin position="2"/>
        <end position="148"/>
    </location>
</feature>
<name>A0A6N9Q4P8_9BACL</name>
<dbReference type="GO" id="GO:0034069">
    <property type="term" value="F:aminoglycoside N-acetyltransferase activity"/>
    <property type="evidence" value="ECO:0007669"/>
    <property type="project" value="TreeGrafter"/>
</dbReference>
<dbReference type="Gene3D" id="3.30.1050.10">
    <property type="entry name" value="SCP2 sterol-binding domain"/>
    <property type="match status" value="1"/>
</dbReference>
<dbReference type="Proteomes" id="UP000448943">
    <property type="component" value="Unassembled WGS sequence"/>
</dbReference>
<dbReference type="RefSeq" id="WP_160646536.1">
    <property type="nucleotide sequence ID" value="NZ_SIJB01000027.1"/>
</dbReference>
<dbReference type="InterPro" id="IPR000182">
    <property type="entry name" value="GNAT_dom"/>
</dbReference>
<reference evidence="2 3" key="1">
    <citation type="submission" date="2019-01" db="EMBL/GenBank/DDBJ databases">
        <title>Chengkuizengella sp. nov., isolated from deep-sea sediment of East Pacific Ocean.</title>
        <authorList>
            <person name="Yang J."/>
            <person name="Lai Q."/>
            <person name="Shao Z."/>
        </authorList>
    </citation>
    <scope>NUCLEOTIDE SEQUENCE [LARGE SCALE GENOMIC DNA]</scope>
    <source>
        <strain evidence="2 3">YPA3-1-1</strain>
    </source>
</reference>
<evidence type="ECO:0000313" key="2">
    <source>
        <dbReference type="EMBL" id="NBI29731.1"/>
    </source>
</evidence>
<dbReference type="CDD" id="cd04301">
    <property type="entry name" value="NAT_SF"/>
    <property type="match status" value="1"/>
</dbReference>
<proteinExistence type="predicted"/>
<dbReference type="PROSITE" id="PS51186">
    <property type="entry name" value="GNAT"/>
    <property type="match status" value="1"/>
</dbReference>
<dbReference type="AlphaFoldDB" id="A0A6N9Q4P8"/>
<dbReference type="InterPro" id="IPR016181">
    <property type="entry name" value="Acyl_CoA_acyltransferase"/>
</dbReference>
<evidence type="ECO:0000313" key="3">
    <source>
        <dbReference type="Proteomes" id="UP000448943"/>
    </source>
</evidence>
<dbReference type="SUPFAM" id="SSF55729">
    <property type="entry name" value="Acyl-CoA N-acyltransferases (Nat)"/>
    <property type="match status" value="1"/>
</dbReference>
<dbReference type="OrthoDB" id="9768284at2"/>
<dbReference type="InterPro" id="IPR036527">
    <property type="entry name" value="SCP2_sterol-bd_dom_sf"/>
</dbReference>
<dbReference type="Pfam" id="PF17668">
    <property type="entry name" value="Acetyltransf_17"/>
    <property type="match status" value="1"/>
</dbReference>
<dbReference type="Pfam" id="PF13530">
    <property type="entry name" value="SCP2_2"/>
    <property type="match status" value="1"/>
</dbReference>
<sequence>MEEIRKCKYDELDDVIELSTFAFQYEANSEERAGIRSKLKPEHIWGYFNNDQLISMVSLLPLQVFIHNQVFSMGGVAGVASWPEYRRKGLVKQLLEKTLLEMKEKNMTVSMLAPFSFAFYRKYGWETLSEYKKYTIPISQFPKVETTIGTIKRFKNIQDCWPLLNEIYEQYTSGFNGMLKRDETWWFNRVFGETQTIQVYYNESGKPEGYLLYKVKDREMKVKEMVFLNESVRKQLWRLINQHDSMIDNVQLIAPSNDPLTAILDNPTFKQELITYFMMRIVDVEQFLIAYPFYASGAKQEFMITVKDEFAEWNDGLFEIEIDENGKARVNKVSFCAQHEMVDHSIHCSIQTLSSLLSGYQSVETLFKLEKIKGPKEKINELQFLIPKKTTYFMDFF</sequence>
<dbReference type="InterPro" id="IPR051554">
    <property type="entry name" value="Acetyltransferase_Eis"/>
</dbReference>
<keyword evidence="2" id="KW-0808">Transferase</keyword>
<protein>
    <submittedName>
        <fullName evidence="2">GNAT family N-acetyltransferase</fullName>
    </submittedName>
</protein>